<organism evidence="2 4">
    <name type="scientific">Rubrobacter radiotolerans</name>
    <name type="common">Arthrobacter radiotolerans</name>
    <dbReference type="NCBI Taxonomy" id="42256"/>
    <lineage>
        <taxon>Bacteria</taxon>
        <taxon>Bacillati</taxon>
        <taxon>Actinomycetota</taxon>
        <taxon>Rubrobacteria</taxon>
        <taxon>Rubrobacterales</taxon>
        <taxon>Rubrobacteraceae</taxon>
        <taxon>Rubrobacter</taxon>
    </lineage>
</organism>
<name>A0A023X4A4_RUBRA</name>
<dbReference type="EMBL" id="JAWXXX010000001">
    <property type="protein sequence ID" value="MDX5894707.1"/>
    <property type="molecule type" value="Genomic_DNA"/>
</dbReference>
<protein>
    <submittedName>
        <fullName evidence="3">DUF5615 family PIN-like protein</fullName>
    </submittedName>
</protein>
<evidence type="ECO:0000313" key="4">
    <source>
        <dbReference type="Proteomes" id="UP000025229"/>
    </source>
</evidence>
<accession>A0A023X4A4</accession>
<feature type="domain" description="DUF5615" evidence="1">
    <location>
        <begin position="3"/>
        <end position="116"/>
    </location>
</feature>
<dbReference type="Pfam" id="PF18480">
    <property type="entry name" value="DUF5615"/>
    <property type="match status" value="1"/>
</dbReference>
<dbReference type="EMBL" id="CP007514">
    <property type="protein sequence ID" value="AHY47302.1"/>
    <property type="molecule type" value="Genomic_DNA"/>
</dbReference>
<dbReference type="Proteomes" id="UP000025229">
    <property type="component" value="Chromosome"/>
</dbReference>
<dbReference type="Proteomes" id="UP001281130">
    <property type="component" value="Unassembled WGS sequence"/>
</dbReference>
<dbReference type="RefSeq" id="WP_038682456.1">
    <property type="nucleotide sequence ID" value="NZ_CP007514.1"/>
</dbReference>
<dbReference type="AlphaFoldDB" id="A0A023X4A4"/>
<evidence type="ECO:0000313" key="2">
    <source>
        <dbReference type="EMBL" id="AHY47302.1"/>
    </source>
</evidence>
<dbReference type="HOGENOM" id="CLU_159245_0_0_11"/>
<dbReference type="InterPro" id="IPR041049">
    <property type="entry name" value="DUF5615"/>
</dbReference>
<proteinExistence type="predicted"/>
<sequence>MIRLLLDAHISSRVVGRALEEAGHDVYALDSEKELEGMKDPEVLELAISEERVLVTANVRDFLALISELGAGGRSHPGCICVPRSVRNEEFGLIIAGVNAAVKDTSQEEWIDRVEWIRKSKPATG</sequence>
<dbReference type="KEGG" id="rrd:RradSPS_2019"/>
<reference evidence="3" key="2">
    <citation type="submission" date="2023-11" db="EMBL/GenBank/DDBJ databases">
        <title>MicrobeMod: A computational toolkit for identifying prokaryotic methylation and restriction-modification with nanopore sequencing.</title>
        <authorList>
            <person name="Crits-Christoph A."/>
            <person name="Kang S.C."/>
            <person name="Lee H."/>
            <person name="Ostrov N."/>
        </authorList>
    </citation>
    <scope>NUCLEOTIDE SEQUENCE</scope>
    <source>
        <strain evidence="3">ATCC 51242</strain>
    </source>
</reference>
<evidence type="ECO:0000313" key="3">
    <source>
        <dbReference type="EMBL" id="MDX5894707.1"/>
    </source>
</evidence>
<dbReference type="OrthoDB" id="4762215at2"/>
<keyword evidence="4" id="KW-1185">Reference proteome</keyword>
<gene>
    <name evidence="2" type="ORF">RradSPS_2019</name>
    <name evidence="3" type="ORF">SIL72_11815</name>
</gene>
<reference evidence="2 4" key="1">
    <citation type="submission" date="2014-03" db="EMBL/GenBank/DDBJ databases">
        <title>Complete genome sequence of the Radio-Resistant Rubrobacter radiotolerans RSPS-4.</title>
        <authorList>
            <person name="Egas C.C."/>
            <person name="Barroso C.C."/>
            <person name="Froufe H.J.C."/>
            <person name="Pacheco J.J."/>
            <person name="Albuquerque L.L."/>
            <person name="da Costa M.M.S."/>
        </authorList>
    </citation>
    <scope>NUCLEOTIDE SEQUENCE [LARGE SCALE GENOMIC DNA]</scope>
    <source>
        <strain evidence="2 4">RSPS-4</strain>
    </source>
</reference>
<evidence type="ECO:0000259" key="1">
    <source>
        <dbReference type="Pfam" id="PF18480"/>
    </source>
</evidence>